<proteinExistence type="predicted"/>
<organism evidence="1 2">
    <name type="scientific">Funiculus sociatus GB2-A5</name>
    <dbReference type="NCBI Taxonomy" id="2933946"/>
    <lineage>
        <taxon>Bacteria</taxon>
        <taxon>Bacillati</taxon>
        <taxon>Cyanobacteriota</taxon>
        <taxon>Cyanophyceae</taxon>
        <taxon>Coleofasciculales</taxon>
        <taxon>Coleofasciculaceae</taxon>
        <taxon>Funiculus</taxon>
    </lineage>
</organism>
<comment type="caution">
    <text evidence="1">The sequence shown here is derived from an EMBL/GenBank/DDBJ whole genome shotgun (WGS) entry which is preliminary data.</text>
</comment>
<dbReference type="Proteomes" id="UP001442494">
    <property type="component" value="Unassembled WGS sequence"/>
</dbReference>
<gene>
    <name evidence="1" type="ORF">NDI37_25560</name>
</gene>
<keyword evidence="2" id="KW-1185">Reference proteome</keyword>
<sequence length="106" mass="11750">MMTSTKQLIEAVQRAEVLHPLALEAFGLKIDAIADAVGVEVETLRQYRAGKNSRRRRQPGRSTQMLAARKAKELAATSTTLKYPHFLVRYLANPSGTSRTSGHTEQ</sequence>
<evidence type="ECO:0000313" key="1">
    <source>
        <dbReference type="EMBL" id="MEP0867817.1"/>
    </source>
</evidence>
<protein>
    <submittedName>
        <fullName evidence="1">Uncharacterized protein</fullName>
    </submittedName>
</protein>
<dbReference type="EMBL" id="JAMPKK010000088">
    <property type="protein sequence ID" value="MEP0867817.1"/>
    <property type="molecule type" value="Genomic_DNA"/>
</dbReference>
<dbReference type="RefSeq" id="WP_190417030.1">
    <property type="nucleotide sequence ID" value="NZ_JAMPKK010000088.1"/>
</dbReference>
<accession>A0ABV0JYX2</accession>
<evidence type="ECO:0000313" key="2">
    <source>
        <dbReference type="Proteomes" id="UP001442494"/>
    </source>
</evidence>
<reference evidence="1 2" key="1">
    <citation type="submission" date="2022-04" db="EMBL/GenBank/DDBJ databases">
        <title>Positive selection, recombination, and allopatry shape intraspecific diversity of widespread and dominant cyanobacteria.</title>
        <authorList>
            <person name="Wei J."/>
            <person name="Shu W."/>
            <person name="Hu C."/>
        </authorList>
    </citation>
    <scope>NUCLEOTIDE SEQUENCE [LARGE SCALE GENOMIC DNA]</scope>
    <source>
        <strain evidence="1 2">GB2-A5</strain>
    </source>
</reference>
<name>A0ABV0JYX2_9CYAN</name>